<reference evidence="4 5" key="1">
    <citation type="submission" date="2016-07" db="EMBL/GenBank/DDBJ databases">
        <title>Pervasive Adenine N6-methylation of Active Genes in Fungi.</title>
        <authorList>
            <consortium name="DOE Joint Genome Institute"/>
            <person name="Mondo S.J."/>
            <person name="Dannebaum R.O."/>
            <person name="Kuo R.C."/>
            <person name="Labutti K."/>
            <person name="Haridas S."/>
            <person name="Kuo A."/>
            <person name="Salamov A."/>
            <person name="Ahrendt S.R."/>
            <person name="Lipzen A."/>
            <person name="Sullivan W."/>
            <person name="Andreopoulos W.B."/>
            <person name="Clum A."/>
            <person name="Lindquist E."/>
            <person name="Daum C."/>
            <person name="Ramamoorthy G.K."/>
            <person name="Gryganskyi A."/>
            <person name="Culley D."/>
            <person name="Magnuson J.K."/>
            <person name="James T.Y."/>
            <person name="O'Malley M.A."/>
            <person name="Stajich J.E."/>
            <person name="Spatafora J.W."/>
            <person name="Visel A."/>
            <person name="Grigoriev I.V."/>
        </authorList>
    </citation>
    <scope>NUCLEOTIDE SEQUENCE [LARGE SCALE GENOMIC DNA]</scope>
    <source>
        <strain evidence="4 5">NRRL 2496</strain>
    </source>
</reference>
<dbReference type="STRING" id="13706.A0A1X2HVD7"/>
<dbReference type="PANTHER" id="PTHR15346">
    <property type="entry name" value="DYNACTIN SUBUNIT"/>
    <property type="match status" value="1"/>
</dbReference>
<keyword evidence="5" id="KW-1185">Reference proteome</keyword>
<protein>
    <submittedName>
        <fullName evidence="4">Dynamitin-domain-containing protein</fullName>
    </submittedName>
</protein>
<feature type="region of interest" description="Disordered" evidence="3">
    <location>
        <begin position="1"/>
        <end position="20"/>
    </location>
</feature>
<evidence type="ECO:0000256" key="1">
    <source>
        <dbReference type="ARBA" id="ARBA00004496"/>
    </source>
</evidence>
<dbReference type="EMBL" id="MCGN01000001">
    <property type="protein sequence ID" value="ORZ03058.1"/>
    <property type="molecule type" value="Genomic_DNA"/>
</dbReference>
<accession>A0A1X2HVD7</accession>
<dbReference type="GO" id="GO:0005737">
    <property type="term" value="C:cytoplasm"/>
    <property type="evidence" value="ECO:0007669"/>
    <property type="project" value="UniProtKB-SubCell"/>
</dbReference>
<comment type="caution">
    <text evidence="4">The sequence shown here is derived from an EMBL/GenBank/DDBJ whole genome shotgun (WGS) entry which is preliminary data.</text>
</comment>
<dbReference type="InParanoid" id="A0A1X2HVD7"/>
<dbReference type="InterPro" id="IPR028133">
    <property type="entry name" value="Dynamitin"/>
</dbReference>
<gene>
    <name evidence="4" type="ORF">BCR43DRAFT_431908</name>
</gene>
<dbReference type="GO" id="GO:0005869">
    <property type="term" value="C:dynactin complex"/>
    <property type="evidence" value="ECO:0007669"/>
    <property type="project" value="InterPro"/>
</dbReference>
<dbReference type="GO" id="GO:0007017">
    <property type="term" value="P:microtubule-based process"/>
    <property type="evidence" value="ECO:0007669"/>
    <property type="project" value="InterPro"/>
</dbReference>
<name>A0A1X2HVD7_SYNRA</name>
<organism evidence="4 5">
    <name type="scientific">Syncephalastrum racemosum</name>
    <name type="common">Filamentous fungus</name>
    <dbReference type="NCBI Taxonomy" id="13706"/>
    <lineage>
        <taxon>Eukaryota</taxon>
        <taxon>Fungi</taxon>
        <taxon>Fungi incertae sedis</taxon>
        <taxon>Mucoromycota</taxon>
        <taxon>Mucoromycotina</taxon>
        <taxon>Mucoromycetes</taxon>
        <taxon>Mucorales</taxon>
        <taxon>Syncephalastraceae</taxon>
        <taxon>Syncephalastrum</taxon>
    </lineage>
</organism>
<proteinExistence type="predicted"/>
<dbReference type="Proteomes" id="UP000242180">
    <property type="component" value="Unassembled WGS sequence"/>
</dbReference>
<evidence type="ECO:0000256" key="3">
    <source>
        <dbReference type="SAM" id="MobiDB-lite"/>
    </source>
</evidence>
<evidence type="ECO:0000256" key="2">
    <source>
        <dbReference type="ARBA" id="ARBA00022490"/>
    </source>
</evidence>
<feature type="region of interest" description="Disordered" evidence="3">
    <location>
        <begin position="214"/>
        <end position="248"/>
    </location>
</feature>
<evidence type="ECO:0000313" key="5">
    <source>
        <dbReference type="Proteomes" id="UP000242180"/>
    </source>
</evidence>
<comment type="subcellular location">
    <subcellularLocation>
        <location evidence="1">Cytoplasm</location>
    </subcellularLocation>
</comment>
<dbReference type="OrthoDB" id="4977at2759"/>
<dbReference type="Pfam" id="PF04912">
    <property type="entry name" value="Dynamitin"/>
    <property type="match status" value="1"/>
</dbReference>
<keyword evidence="2" id="KW-0963">Cytoplasm</keyword>
<sequence length="248" mass="28219">MASKYSALPDIDDQPDVYETPDVSDRVQTAAINDAQSSDEDDGNENVIRARTSVKDASARFKDSVVDTSGTDFSDRLTRKKKAMYRSYVRRPPSLDTNEFELLPRQVELQETPLQKLRRLMYEVQELNETVEKEKVRGQDSIYVKLTLGIQESESKESSVTHTDLLSQITYLQNDLNNLSQRMNNVSLDEKESNYGSRVDEAKQLIKQLEAFKSMPSASKEKEEDDTVMIERNEKGDVSGYLGDGKEK</sequence>
<evidence type="ECO:0000313" key="4">
    <source>
        <dbReference type="EMBL" id="ORZ03058.1"/>
    </source>
</evidence>
<dbReference type="AlphaFoldDB" id="A0A1X2HVD7"/>